<reference evidence="6 7" key="1">
    <citation type="submission" date="2015-09" db="EMBL/GenBank/DDBJ databases">
        <title>Host preference determinants of Valsa canker pathogens revealed by comparative genomics.</title>
        <authorList>
            <person name="Yin Z."/>
            <person name="Huang L."/>
        </authorList>
    </citation>
    <scope>NUCLEOTIDE SEQUENCE [LARGE SCALE GENOMIC DNA]</scope>
    <source>
        <strain evidence="6 7">SXYLt</strain>
    </source>
</reference>
<keyword evidence="1" id="KW-0479">Metal-binding</keyword>
<dbReference type="InterPro" id="IPR002893">
    <property type="entry name" value="Znf_MYND"/>
</dbReference>
<evidence type="ECO:0000313" key="6">
    <source>
        <dbReference type="EMBL" id="ROW09264.1"/>
    </source>
</evidence>
<organism evidence="6 7">
    <name type="scientific">Cytospora leucostoma</name>
    <dbReference type="NCBI Taxonomy" id="1230097"/>
    <lineage>
        <taxon>Eukaryota</taxon>
        <taxon>Fungi</taxon>
        <taxon>Dikarya</taxon>
        <taxon>Ascomycota</taxon>
        <taxon>Pezizomycotina</taxon>
        <taxon>Sordariomycetes</taxon>
        <taxon>Sordariomycetidae</taxon>
        <taxon>Diaporthales</taxon>
        <taxon>Cytosporaceae</taxon>
        <taxon>Cytospora</taxon>
    </lineage>
</organism>
<dbReference type="PROSITE" id="PS01360">
    <property type="entry name" value="ZF_MYND_1"/>
    <property type="match status" value="1"/>
</dbReference>
<evidence type="ECO:0000256" key="2">
    <source>
        <dbReference type="ARBA" id="ARBA00022771"/>
    </source>
</evidence>
<accession>A0A423X0P8</accession>
<dbReference type="STRING" id="1230097.A0A423X0P8"/>
<dbReference type="Pfam" id="PF01753">
    <property type="entry name" value="zf-MYND"/>
    <property type="match status" value="1"/>
</dbReference>
<dbReference type="EMBL" id="LKEB01000031">
    <property type="protein sequence ID" value="ROW09264.1"/>
    <property type="molecule type" value="Genomic_DNA"/>
</dbReference>
<comment type="caution">
    <text evidence="6">The sequence shown here is derived from an EMBL/GenBank/DDBJ whole genome shotgun (WGS) entry which is preliminary data.</text>
</comment>
<dbReference type="AlphaFoldDB" id="A0A423X0P8"/>
<evidence type="ECO:0000313" key="7">
    <source>
        <dbReference type="Proteomes" id="UP000285146"/>
    </source>
</evidence>
<protein>
    <recommendedName>
        <fullName evidence="5">MYND-type domain-containing protein</fullName>
    </recommendedName>
</protein>
<keyword evidence="2 4" id="KW-0863">Zinc-finger</keyword>
<proteinExistence type="predicted"/>
<dbReference type="GO" id="GO:0008270">
    <property type="term" value="F:zinc ion binding"/>
    <property type="evidence" value="ECO:0007669"/>
    <property type="project" value="UniProtKB-KW"/>
</dbReference>
<dbReference type="InParanoid" id="A0A423X0P8"/>
<evidence type="ECO:0000256" key="4">
    <source>
        <dbReference type="PROSITE-ProRule" id="PRU00134"/>
    </source>
</evidence>
<gene>
    <name evidence="6" type="ORF">VPNG_05876</name>
</gene>
<dbReference type="Proteomes" id="UP000285146">
    <property type="component" value="Unassembled WGS sequence"/>
</dbReference>
<feature type="domain" description="MYND-type" evidence="5">
    <location>
        <begin position="136"/>
        <end position="178"/>
    </location>
</feature>
<sequence length="206" mass="23890">MPPYANIADEVHFPKWEDLPGYRPATDRHYCFLAEVKESDRFLRYRTVVTDGIDQGLVVAFYPSSYEGFDWKKLKKGHTLAIMDATQHYFLDRTQGVRVENLNHVYVFPASLQDLQRLNAEVNEFAPETDDGPWRCHGCHAVKPMDQISRCGECKVFGYCNKDCQAKGWKEKDHKKYCKVARDPNFMSLMKLDFSASEIGFAFKRT</sequence>
<dbReference type="PROSITE" id="PS50865">
    <property type="entry name" value="ZF_MYND_2"/>
    <property type="match status" value="1"/>
</dbReference>
<dbReference type="OrthoDB" id="265717at2759"/>
<keyword evidence="3" id="KW-0862">Zinc</keyword>
<keyword evidence="7" id="KW-1185">Reference proteome</keyword>
<evidence type="ECO:0000256" key="3">
    <source>
        <dbReference type="ARBA" id="ARBA00022833"/>
    </source>
</evidence>
<evidence type="ECO:0000259" key="5">
    <source>
        <dbReference type="PROSITE" id="PS50865"/>
    </source>
</evidence>
<dbReference type="SUPFAM" id="SSF144232">
    <property type="entry name" value="HIT/MYND zinc finger-like"/>
    <property type="match status" value="1"/>
</dbReference>
<dbReference type="Gene3D" id="6.10.140.2220">
    <property type="match status" value="1"/>
</dbReference>
<name>A0A423X0P8_9PEZI</name>
<evidence type="ECO:0000256" key="1">
    <source>
        <dbReference type="ARBA" id="ARBA00022723"/>
    </source>
</evidence>